<comment type="subcellular location">
    <subcellularLocation>
        <location evidence="1">Nucleus</location>
    </subcellularLocation>
</comment>
<evidence type="ECO:0000256" key="6">
    <source>
        <dbReference type="ARBA" id="ARBA00025581"/>
    </source>
</evidence>
<dbReference type="AlphaFoldDB" id="D7FZN3"/>
<dbReference type="PANTHER" id="PTHR12716:SF8">
    <property type="entry name" value="TRANSCRIPTION INITIATION FACTOR IIE SUBUNIT BETA"/>
    <property type="match status" value="1"/>
</dbReference>
<dbReference type="PANTHER" id="PTHR12716">
    <property type="entry name" value="TRANSCRIPTION INITIATION FACTOR IIE, BETA SUBUNIT"/>
    <property type="match status" value="1"/>
</dbReference>
<keyword evidence="5" id="KW-0539">Nucleus</keyword>
<dbReference type="Pfam" id="PF02186">
    <property type="entry name" value="TFIIE_beta"/>
    <property type="match status" value="1"/>
</dbReference>
<keyword evidence="10" id="KW-1185">Reference proteome</keyword>
<dbReference type="InterPro" id="IPR003166">
    <property type="entry name" value="TFIIE_bsu_DNA-bd"/>
</dbReference>
<name>D7FZN3_ECTSI</name>
<dbReference type="eggNOG" id="ENOG502S7UB">
    <property type="taxonomic scope" value="Eukaryota"/>
</dbReference>
<sequence>MAGGRDYGFDFMKSSHHEQRLPGGGSSSSSTPWLGGSGAVGAAGAFAHTKEPEKKSDAELQADVVDFLKRRLQLGKGPATITEISDGTDVDLRKGRDEHVLEMLVANPKVEALHDEDPLQETAFTYMAKYAVTNKSELLQLINRCKGGICWEELKDTYSSVEGDMKAMQEAGKVIAVVNKETHKMNLYPRGDVFLTELPGSIRIKPGSEVALTAEDMNQHIRRGEAVRISGQWFRVSSETVGNQTLRSAAPLTVTMNADLSVR</sequence>
<feature type="region of interest" description="Disordered" evidence="7">
    <location>
        <begin position="1"/>
        <end position="36"/>
    </location>
</feature>
<dbReference type="GO" id="GO:0006367">
    <property type="term" value="P:transcription initiation at RNA polymerase II promoter"/>
    <property type="evidence" value="ECO:0007669"/>
    <property type="project" value="InterPro"/>
</dbReference>
<dbReference type="EMBL" id="FN649760">
    <property type="protein sequence ID" value="CBJ32840.1"/>
    <property type="molecule type" value="Genomic_DNA"/>
</dbReference>
<evidence type="ECO:0000256" key="5">
    <source>
        <dbReference type="ARBA" id="ARBA00023242"/>
    </source>
</evidence>
<dbReference type="Proteomes" id="UP000002630">
    <property type="component" value="Unassembled WGS sequence"/>
</dbReference>
<evidence type="ECO:0000256" key="7">
    <source>
        <dbReference type="SAM" id="MobiDB-lite"/>
    </source>
</evidence>
<feature type="domain" description="TFIIE beta" evidence="8">
    <location>
        <begin position="45"/>
        <end position="133"/>
    </location>
</feature>
<keyword evidence="3" id="KW-0238">DNA-binding</keyword>
<evidence type="ECO:0000259" key="8">
    <source>
        <dbReference type="PROSITE" id="PS51351"/>
    </source>
</evidence>
<evidence type="ECO:0000313" key="9">
    <source>
        <dbReference type="EMBL" id="CBJ32840.1"/>
    </source>
</evidence>
<dbReference type="OrthoDB" id="3907302at2759"/>
<gene>
    <name evidence="9" type="ORF">Esi_0379_0028</name>
</gene>
<evidence type="ECO:0000256" key="4">
    <source>
        <dbReference type="ARBA" id="ARBA00023163"/>
    </source>
</evidence>
<evidence type="ECO:0000256" key="3">
    <source>
        <dbReference type="ARBA" id="ARBA00023125"/>
    </source>
</evidence>
<keyword evidence="4" id="KW-0804">Transcription</keyword>
<dbReference type="GO" id="GO:0003677">
    <property type="term" value="F:DNA binding"/>
    <property type="evidence" value="ECO:0007669"/>
    <property type="project" value="UniProtKB-KW"/>
</dbReference>
<reference evidence="9 10" key="1">
    <citation type="journal article" date="2010" name="Nature">
        <title>The Ectocarpus genome and the independent evolution of multicellularity in brown algae.</title>
        <authorList>
            <person name="Cock J.M."/>
            <person name="Sterck L."/>
            <person name="Rouze P."/>
            <person name="Scornet D."/>
            <person name="Allen A.E."/>
            <person name="Amoutzias G."/>
            <person name="Anthouard V."/>
            <person name="Artiguenave F."/>
            <person name="Aury J.M."/>
            <person name="Badger J.H."/>
            <person name="Beszteri B."/>
            <person name="Billiau K."/>
            <person name="Bonnet E."/>
            <person name="Bothwell J.H."/>
            <person name="Bowler C."/>
            <person name="Boyen C."/>
            <person name="Brownlee C."/>
            <person name="Carrano C.J."/>
            <person name="Charrier B."/>
            <person name="Cho G.Y."/>
            <person name="Coelho S.M."/>
            <person name="Collen J."/>
            <person name="Corre E."/>
            <person name="Da Silva C."/>
            <person name="Delage L."/>
            <person name="Delaroque N."/>
            <person name="Dittami S.M."/>
            <person name="Doulbeau S."/>
            <person name="Elias M."/>
            <person name="Farnham G."/>
            <person name="Gachon C.M."/>
            <person name="Gschloessl B."/>
            <person name="Heesch S."/>
            <person name="Jabbari K."/>
            <person name="Jubin C."/>
            <person name="Kawai H."/>
            <person name="Kimura K."/>
            <person name="Kloareg B."/>
            <person name="Kupper F.C."/>
            <person name="Lang D."/>
            <person name="Le Bail A."/>
            <person name="Leblanc C."/>
            <person name="Lerouge P."/>
            <person name="Lohr M."/>
            <person name="Lopez P.J."/>
            <person name="Martens C."/>
            <person name="Maumus F."/>
            <person name="Michel G."/>
            <person name="Miranda-Saavedra D."/>
            <person name="Morales J."/>
            <person name="Moreau H."/>
            <person name="Motomura T."/>
            <person name="Nagasato C."/>
            <person name="Napoli C.A."/>
            <person name="Nelson D.R."/>
            <person name="Nyvall-Collen P."/>
            <person name="Peters A.F."/>
            <person name="Pommier C."/>
            <person name="Potin P."/>
            <person name="Poulain J."/>
            <person name="Quesneville H."/>
            <person name="Read B."/>
            <person name="Rensing S.A."/>
            <person name="Ritter A."/>
            <person name="Rousvoal S."/>
            <person name="Samanta M."/>
            <person name="Samson G."/>
            <person name="Schroeder D.C."/>
            <person name="Segurens B."/>
            <person name="Strittmatter M."/>
            <person name="Tonon T."/>
            <person name="Tregear J.W."/>
            <person name="Valentin K."/>
            <person name="von Dassow P."/>
            <person name="Yamagishi T."/>
            <person name="Van de Peer Y."/>
            <person name="Wincker P."/>
        </authorList>
    </citation>
    <scope>NUCLEOTIDE SEQUENCE [LARGE SCALE GENOMIC DNA]</scope>
    <source>
        <strain evidence="10">Ec32 / CCAP1310/4</strain>
    </source>
</reference>
<dbReference type="InterPro" id="IPR016656">
    <property type="entry name" value="TFIIE-bsu"/>
</dbReference>
<dbReference type="InterPro" id="IPR040501">
    <property type="entry name" value="TFA2_Winged_2"/>
</dbReference>
<accession>D7FZN3</accession>
<keyword evidence="2" id="KW-0805">Transcription regulation</keyword>
<dbReference type="PROSITE" id="PS51351">
    <property type="entry name" value="TFIIE_BETA_C"/>
    <property type="match status" value="1"/>
</dbReference>
<comment type="function">
    <text evidence="6">Recruits TFIIH to the initiation complex and stimulates the RNA polymerase II C-terminal domain kinase and DNA-dependent ATPase activities of TFIIH. Both TFIIH and TFIIE are required for promoter clearance by RNA polymerase.</text>
</comment>
<protein>
    <recommendedName>
        <fullName evidence="8">TFIIE beta domain-containing protein</fullName>
    </recommendedName>
</protein>
<dbReference type="GO" id="GO:0001097">
    <property type="term" value="F:TFIIH-class transcription factor complex binding"/>
    <property type="evidence" value="ECO:0007669"/>
    <property type="project" value="TreeGrafter"/>
</dbReference>
<dbReference type="InParanoid" id="D7FZN3"/>
<evidence type="ECO:0000256" key="1">
    <source>
        <dbReference type="ARBA" id="ARBA00004123"/>
    </source>
</evidence>
<proteinExistence type="predicted"/>
<evidence type="ECO:0000313" key="10">
    <source>
        <dbReference type="Proteomes" id="UP000002630"/>
    </source>
</evidence>
<dbReference type="Pfam" id="PF18121">
    <property type="entry name" value="TFA2_Winged_2"/>
    <property type="match status" value="1"/>
</dbReference>
<organism evidence="9 10">
    <name type="scientific">Ectocarpus siliculosus</name>
    <name type="common">Brown alga</name>
    <name type="synonym">Conferva siliculosa</name>
    <dbReference type="NCBI Taxonomy" id="2880"/>
    <lineage>
        <taxon>Eukaryota</taxon>
        <taxon>Sar</taxon>
        <taxon>Stramenopiles</taxon>
        <taxon>Ochrophyta</taxon>
        <taxon>PX clade</taxon>
        <taxon>Phaeophyceae</taxon>
        <taxon>Ectocarpales</taxon>
        <taxon>Ectocarpaceae</taxon>
        <taxon>Ectocarpus</taxon>
    </lineage>
</organism>
<dbReference type="GO" id="GO:0005673">
    <property type="term" value="C:transcription factor TFIIE complex"/>
    <property type="evidence" value="ECO:0007669"/>
    <property type="project" value="InterPro"/>
</dbReference>
<evidence type="ECO:0000256" key="2">
    <source>
        <dbReference type="ARBA" id="ARBA00023015"/>
    </source>
</evidence>